<keyword evidence="7" id="KW-0378">Hydrolase</keyword>
<sequence>MTSYFGVVVGRTVGVFGSLKNCMRSVDKFKDSKYQEFSNIESAVKYVTGSTHPAKLVFVDGSYRDINGCKSCGIGIYYGSKDGRNLSISLKMEDTSQTSMRMELLAICRALKNVQRDSSTSKYCILSDSASSIHAITVSAPSWAIRGWCSNRKKPIPNMHLIRECYGYYEFINKKYQKNGWGKLDIVYVQSHCGIEGNKEADSLACSAAKSNPI</sequence>
<dbReference type="Pfam" id="PF01693">
    <property type="entry name" value="Cauli_VI"/>
    <property type="match status" value="1"/>
</dbReference>
<dbReference type="Proteomes" id="UP001497600">
    <property type="component" value="Chromosome G"/>
</dbReference>
<evidence type="ECO:0000259" key="8">
    <source>
        <dbReference type="PROSITE" id="PS50879"/>
    </source>
</evidence>
<name>A0ABP0EHQ4_9ASCO</name>
<dbReference type="InterPro" id="IPR036397">
    <property type="entry name" value="RNaseH_sf"/>
</dbReference>
<dbReference type="InterPro" id="IPR037056">
    <property type="entry name" value="RNase_H1_N_sf"/>
</dbReference>
<comment type="similarity">
    <text evidence="2">Belongs to the RNase H family.</text>
</comment>
<dbReference type="Gene3D" id="3.30.420.10">
    <property type="entry name" value="Ribonuclease H-like superfamily/Ribonuclease H"/>
    <property type="match status" value="1"/>
</dbReference>
<gene>
    <name evidence="9" type="ORF">CAAN4_G06854</name>
</gene>
<dbReference type="InterPro" id="IPR012337">
    <property type="entry name" value="RNaseH-like_sf"/>
</dbReference>
<dbReference type="InterPro" id="IPR011320">
    <property type="entry name" value="RNase_H1_N"/>
</dbReference>
<dbReference type="InterPro" id="IPR002156">
    <property type="entry name" value="RNaseH_domain"/>
</dbReference>
<accession>A0ABP0EHQ4</accession>
<evidence type="ECO:0000256" key="3">
    <source>
        <dbReference type="ARBA" id="ARBA00012180"/>
    </source>
</evidence>
<dbReference type="PANTHER" id="PTHR10642:SF26">
    <property type="entry name" value="RIBONUCLEASE H1"/>
    <property type="match status" value="1"/>
</dbReference>
<comment type="catalytic activity">
    <reaction evidence="1">
        <text>Endonucleolytic cleavage to 5'-phosphomonoester.</text>
        <dbReference type="EC" id="3.1.26.4"/>
    </reaction>
</comment>
<reference evidence="9 10" key="1">
    <citation type="submission" date="2024-01" db="EMBL/GenBank/DDBJ databases">
        <authorList>
            <consortium name="Genoscope - CEA"/>
            <person name="William W."/>
        </authorList>
    </citation>
    <scope>NUCLEOTIDE SEQUENCE [LARGE SCALE GENOMIC DNA]</scope>
    <source>
        <strain evidence="9 10">29B2s-10</strain>
    </source>
</reference>
<dbReference type="SUPFAM" id="SSF53098">
    <property type="entry name" value="Ribonuclease H-like"/>
    <property type="match status" value="1"/>
</dbReference>
<protein>
    <recommendedName>
        <fullName evidence="3">ribonuclease H</fullName>
        <ecNumber evidence="3">3.1.26.4</ecNumber>
    </recommendedName>
</protein>
<dbReference type="Gene3D" id="3.40.970.10">
    <property type="entry name" value="Ribonuclease H1, N-terminal domain"/>
    <property type="match status" value="1"/>
</dbReference>
<evidence type="ECO:0000313" key="9">
    <source>
        <dbReference type="EMBL" id="CAK7917085.1"/>
    </source>
</evidence>
<evidence type="ECO:0000256" key="4">
    <source>
        <dbReference type="ARBA" id="ARBA00022722"/>
    </source>
</evidence>
<keyword evidence="10" id="KW-1185">Reference proteome</keyword>
<evidence type="ECO:0000313" key="10">
    <source>
        <dbReference type="Proteomes" id="UP001497600"/>
    </source>
</evidence>
<evidence type="ECO:0000256" key="1">
    <source>
        <dbReference type="ARBA" id="ARBA00000077"/>
    </source>
</evidence>
<feature type="domain" description="RNase H type-1" evidence="8">
    <location>
        <begin position="51"/>
        <end position="210"/>
    </location>
</feature>
<dbReference type="CDD" id="cd09280">
    <property type="entry name" value="RNase_HI_eukaryote_like"/>
    <property type="match status" value="1"/>
</dbReference>
<dbReference type="InterPro" id="IPR009027">
    <property type="entry name" value="Ribosomal_bL9/RNase_H1_N"/>
</dbReference>
<proteinExistence type="inferred from homology"/>
<dbReference type="InterPro" id="IPR050092">
    <property type="entry name" value="RNase_H"/>
</dbReference>
<dbReference type="PROSITE" id="PS50879">
    <property type="entry name" value="RNASE_H_1"/>
    <property type="match status" value="1"/>
</dbReference>
<keyword evidence="5" id="KW-0479">Metal-binding</keyword>
<evidence type="ECO:0000256" key="7">
    <source>
        <dbReference type="ARBA" id="ARBA00022801"/>
    </source>
</evidence>
<evidence type="ECO:0000256" key="5">
    <source>
        <dbReference type="ARBA" id="ARBA00022723"/>
    </source>
</evidence>
<organism evidence="9 10">
    <name type="scientific">[Candida] anglica</name>
    <dbReference type="NCBI Taxonomy" id="148631"/>
    <lineage>
        <taxon>Eukaryota</taxon>
        <taxon>Fungi</taxon>
        <taxon>Dikarya</taxon>
        <taxon>Ascomycota</taxon>
        <taxon>Saccharomycotina</taxon>
        <taxon>Pichiomycetes</taxon>
        <taxon>Debaryomycetaceae</taxon>
        <taxon>Kurtzmaniella</taxon>
    </lineage>
</organism>
<keyword evidence="6" id="KW-0255">Endonuclease</keyword>
<dbReference type="EMBL" id="OZ004259">
    <property type="protein sequence ID" value="CAK7917085.1"/>
    <property type="molecule type" value="Genomic_DNA"/>
</dbReference>
<evidence type="ECO:0000256" key="2">
    <source>
        <dbReference type="ARBA" id="ARBA00005300"/>
    </source>
</evidence>
<dbReference type="SUPFAM" id="SSF55658">
    <property type="entry name" value="L9 N-domain-like"/>
    <property type="match status" value="1"/>
</dbReference>
<keyword evidence="4" id="KW-0540">Nuclease</keyword>
<dbReference type="EC" id="3.1.26.4" evidence="3"/>
<evidence type="ECO:0000256" key="6">
    <source>
        <dbReference type="ARBA" id="ARBA00022759"/>
    </source>
</evidence>
<dbReference type="PANTHER" id="PTHR10642">
    <property type="entry name" value="RIBONUCLEASE H1"/>
    <property type="match status" value="1"/>
</dbReference>
<dbReference type="Pfam" id="PF00075">
    <property type="entry name" value="RNase_H"/>
    <property type="match status" value="1"/>
</dbReference>